<feature type="transmembrane region" description="Helical" evidence="1">
    <location>
        <begin position="45"/>
        <end position="63"/>
    </location>
</feature>
<comment type="caution">
    <text evidence="2">The sequence shown here is derived from an EMBL/GenBank/DDBJ whole genome shotgun (WGS) entry which is preliminary data.</text>
</comment>
<keyword evidence="3" id="KW-1185">Reference proteome</keyword>
<dbReference type="InterPro" id="IPR018692">
    <property type="entry name" value="DUF2189"/>
</dbReference>
<dbReference type="OrthoDB" id="5621705at2"/>
<feature type="transmembrane region" description="Helical" evidence="1">
    <location>
        <begin position="116"/>
        <end position="142"/>
    </location>
</feature>
<organism evidence="2 3">
    <name type="scientific">Azoarcus indigens</name>
    <dbReference type="NCBI Taxonomy" id="29545"/>
    <lineage>
        <taxon>Bacteria</taxon>
        <taxon>Pseudomonadati</taxon>
        <taxon>Pseudomonadota</taxon>
        <taxon>Betaproteobacteria</taxon>
        <taxon>Rhodocyclales</taxon>
        <taxon>Zoogloeaceae</taxon>
        <taxon>Azoarcus</taxon>
    </lineage>
</organism>
<dbReference type="AlphaFoldDB" id="A0A4R6DME0"/>
<keyword evidence="1" id="KW-1133">Transmembrane helix</keyword>
<gene>
    <name evidence="2" type="ORF">C7389_12724</name>
</gene>
<evidence type="ECO:0000256" key="1">
    <source>
        <dbReference type="SAM" id="Phobius"/>
    </source>
</evidence>
<dbReference type="RefSeq" id="WP_133594734.1">
    <property type="nucleotide sequence ID" value="NZ_SNVV01000027.1"/>
</dbReference>
<evidence type="ECO:0000313" key="2">
    <source>
        <dbReference type="EMBL" id="TDN46095.1"/>
    </source>
</evidence>
<feature type="transmembrane region" description="Helical" evidence="1">
    <location>
        <begin position="162"/>
        <end position="192"/>
    </location>
</feature>
<name>A0A4R6DME0_9RHOO</name>
<keyword evidence="1" id="KW-0812">Transmembrane</keyword>
<protein>
    <submittedName>
        <fullName evidence="2">Putative membrane protein</fullName>
    </submittedName>
</protein>
<feature type="transmembrane region" description="Helical" evidence="1">
    <location>
        <begin position="69"/>
        <end position="90"/>
    </location>
</feature>
<keyword evidence="1" id="KW-0472">Membrane</keyword>
<dbReference type="EMBL" id="SNVV01000027">
    <property type="protein sequence ID" value="TDN46095.1"/>
    <property type="molecule type" value="Genomic_DNA"/>
</dbReference>
<feature type="transmembrane region" description="Helical" evidence="1">
    <location>
        <begin position="213"/>
        <end position="246"/>
    </location>
</feature>
<proteinExistence type="predicted"/>
<reference evidence="2 3" key="1">
    <citation type="submission" date="2019-03" db="EMBL/GenBank/DDBJ databases">
        <title>Genomic Encyclopedia of Type Strains, Phase IV (KMG-IV): sequencing the most valuable type-strain genomes for metagenomic binning, comparative biology and taxonomic classification.</title>
        <authorList>
            <person name="Goeker M."/>
        </authorList>
    </citation>
    <scope>NUCLEOTIDE SEQUENCE [LARGE SCALE GENOMIC DNA]</scope>
    <source>
        <strain evidence="2 3">DSM 12121</strain>
    </source>
</reference>
<dbReference type="Pfam" id="PF09955">
    <property type="entry name" value="DUF2189"/>
    <property type="match status" value="1"/>
</dbReference>
<dbReference type="Proteomes" id="UP000295129">
    <property type="component" value="Unassembled WGS sequence"/>
</dbReference>
<sequence length="258" mass="27982">MDKPYHSSLDHHFQLPQVRTVAVSRPLLWLRLGLQDMRDSPGASLSYGLILAAIGYMILAYAASMPYLFTAAISGFFLIGPLAAAGLYEISRRQDGGERVSFSRSLKGLTRHGDSLLYFGVFLALALIGWERISAILFALFYHDVVPDLSDFYRTVFFSGEYTHFVVSYLVVGGALAAVIYALSAIAIPMLIDREVDAITAAMTSARAVGVNLGAMALWAVIIVATVAIGFATMMIGLVVVLPLLGHATWHAYKDMVG</sequence>
<accession>A0A4R6DME0</accession>
<evidence type="ECO:0000313" key="3">
    <source>
        <dbReference type="Proteomes" id="UP000295129"/>
    </source>
</evidence>